<accession>A0A498R793</accession>
<keyword evidence="10" id="KW-1185">Reference proteome</keyword>
<dbReference type="PANTHER" id="PTHR43065:SF50">
    <property type="entry name" value="HISTIDINE KINASE"/>
    <property type="match status" value="1"/>
</dbReference>
<dbReference type="SMART" id="SM00086">
    <property type="entry name" value="PAC"/>
    <property type="match status" value="1"/>
</dbReference>
<dbReference type="Gene3D" id="3.30.565.10">
    <property type="entry name" value="Histidine kinase-like ATPase, C-terminal domain"/>
    <property type="match status" value="1"/>
</dbReference>
<sequence>MPAMHNHPEATAPGPKEHFVMLYHAALAIMNRMNIDDLLPAVMEHAASAYNARDGFIDLLDEEKEALITRFGTGKYQQLIGTTRNFTQGASGEVYRTGAACAVRSNTIAANNEPPLVIAVPLAANQKIIGVLGVELPGESSQPAPGLDWLEHLSRLASIALDNSYHYSMVEKELMVRKWVEAAFQVSEERYKTLVDNIGVGITLINRDMEMTSVNKQLQKWLPHIEAQLRPKCYRMFANAATICDNCPVTKTFETGSINEKIHTMLVGGQTRFFRIVAWPVIHKNGFVGEVIEMVEDITERRKTEEQLLKLSRAVEQTSSSVIIVDTDNCIEYVNKTFSQITGYTPSEITGKKVSILRSELTPAAVYQSIRPAIIAGNEWHGELHNRKKNGESYWVSISASPIRNNENEITHYVSIQEDITLRKQMEEELTIKNKRLEEALAELERTQVRLVQQEKLAGIGHLAAGVAHEINNPLGFVLSNFATLMKYLDRIGDVLTSYHECKTFMSQSQDPEIQQWIRKLEDLEQAKKLGVILADMPELIKESNDGLERVGNIVKELRAFSRVDQQNNFDAYDLNGGLESTLLMARNEIKYNAEVVKELGNLPLIQAVGGSVNQVLLNILVNAAQAIKAKQQSGMGRIRVKTYHDTAYVYCEIEDSGAGIPADHLNKIFNPFFTTKPVGQGTGLGLSISYDIIVNKHHGDITVQSVLGEGTTFTVKLPIAQ</sequence>
<evidence type="ECO:0000313" key="10">
    <source>
        <dbReference type="Proteomes" id="UP000277811"/>
    </source>
</evidence>
<reference evidence="9 10" key="1">
    <citation type="submission" date="2018-06" db="EMBL/GenBank/DDBJ databases">
        <authorList>
            <person name="Strepis N."/>
        </authorList>
    </citation>
    <scope>NUCLEOTIDE SEQUENCE [LARGE SCALE GENOMIC DNA]</scope>
    <source>
        <strain evidence="9">LUCI</strain>
    </source>
</reference>
<dbReference type="InterPro" id="IPR029016">
    <property type="entry name" value="GAF-like_dom_sf"/>
</dbReference>
<dbReference type="PROSITE" id="PS50112">
    <property type="entry name" value="PAS"/>
    <property type="match status" value="1"/>
</dbReference>
<feature type="domain" description="PAC" evidence="8">
    <location>
        <begin position="258"/>
        <end position="310"/>
    </location>
</feature>
<protein>
    <recommendedName>
        <fullName evidence="2">histidine kinase</fullName>
        <ecNumber evidence="2">2.7.13.3</ecNumber>
    </recommendedName>
</protein>
<evidence type="ECO:0000256" key="4">
    <source>
        <dbReference type="ARBA" id="ARBA00023012"/>
    </source>
</evidence>
<dbReference type="Pfam" id="PF13185">
    <property type="entry name" value="GAF_2"/>
    <property type="match status" value="1"/>
</dbReference>
<dbReference type="Gene3D" id="3.30.450.40">
    <property type="match status" value="1"/>
</dbReference>
<dbReference type="InterPro" id="IPR000014">
    <property type="entry name" value="PAS"/>
</dbReference>
<dbReference type="SUPFAM" id="SSF55781">
    <property type="entry name" value="GAF domain-like"/>
    <property type="match status" value="1"/>
</dbReference>
<name>A0A498R793_9FIRM</name>
<dbReference type="Proteomes" id="UP000277811">
    <property type="component" value="Unassembled WGS sequence"/>
</dbReference>
<comment type="catalytic activity">
    <reaction evidence="1">
        <text>ATP + protein L-histidine = ADP + protein N-phospho-L-histidine.</text>
        <dbReference type="EC" id="2.7.13.3"/>
    </reaction>
</comment>
<keyword evidence="3" id="KW-0808">Transferase</keyword>
<evidence type="ECO:0000259" key="8">
    <source>
        <dbReference type="PROSITE" id="PS50113"/>
    </source>
</evidence>
<dbReference type="Pfam" id="PF02518">
    <property type="entry name" value="HATPase_c"/>
    <property type="match status" value="1"/>
</dbReference>
<dbReference type="OrthoDB" id="9813151at2"/>
<dbReference type="InterPro" id="IPR005467">
    <property type="entry name" value="His_kinase_dom"/>
</dbReference>
<dbReference type="Gene3D" id="3.30.450.20">
    <property type="entry name" value="PAS domain"/>
    <property type="match status" value="2"/>
</dbReference>
<evidence type="ECO:0000259" key="6">
    <source>
        <dbReference type="PROSITE" id="PS50109"/>
    </source>
</evidence>
<feature type="domain" description="PAS" evidence="7">
    <location>
        <begin position="307"/>
        <end position="363"/>
    </location>
</feature>
<evidence type="ECO:0000256" key="3">
    <source>
        <dbReference type="ARBA" id="ARBA00022777"/>
    </source>
</evidence>
<dbReference type="PROSITE" id="PS50113">
    <property type="entry name" value="PAC"/>
    <property type="match status" value="2"/>
</dbReference>
<evidence type="ECO:0000256" key="2">
    <source>
        <dbReference type="ARBA" id="ARBA00012438"/>
    </source>
</evidence>
<keyword evidence="5" id="KW-0175">Coiled coil</keyword>
<dbReference type="GO" id="GO:0004673">
    <property type="term" value="F:protein histidine kinase activity"/>
    <property type="evidence" value="ECO:0007669"/>
    <property type="project" value="UniProtKB-EC"/>
</dbReference>
<dbReference type="PROSITE" id="PS50109">
    <property type="entry name" value="HIS_KIN"/>
    <property type="match status" value="1"/>
</dbReference>
<dbReference type="AlphaFoldDB" id="A0A498R793"/>
<dbReference type="InterPro" id="IPR036890">
    <property type="entry name" value="HATPase_C_sf"/>
</dbReference>
<dbReference type="Gene3D" id="1.10.287.130">
    <property type="match status" value="1"/>
</dbReference>
<gene>
    <name evidence="9" type="ORF">LUCI_2323</name>
</gene>
<keyword evidence="4" id="KW-0902">Two-component regulatory system</keyword>
<dbReference type="InterPro" id="IPR001610">
    <property type="entry name" value="PAC"/>
</dbReference>
<evidence type="ECO:0000256" key="5">
    <source>
        <dbReference type="SAM" id="Coils"/>
    </source>
</evidence>
<dbReference type="EC" id="2.7.13.3" evidence="2"/>
<dbReference type="InterPro" id="IPR035965">
    <property type="entry name" value="PAS-like_dom_sf"/>
</dbReference>
<evidence type="ECO:0000259" key="7">
    <source>
        <dbReference type="PROSITE" id="PS50112"/>
    </source>
</evidence>
<dbReference type="SMART" id="SM00091">
    <property type="entry name" value="PAS"/>
    <property type="match status" value="2"/>
</dbReference>
<organism evidence="9 10">
    <name type="scientific">Lucifera butyrica</name>
    <dbReference type="NCBI Taxonomy" id="1351585"/>
    <lineage>
        <taxon>Bacteria</taxon>
        <taxon>Bacillati</taxon>
        <taxon>Bacillota</taxon>
        <taxon>Negativicutes</taxon>
        <taxon>Veillonellales</taxon>
        <taxon>Veillonellaceae</taxon>
        <taxon>Lucifera</taxon>
    </lineage>
</organism>
<feature type="domain" description="Histidine kinase" evidence="6">
    <location>
        <begin position="466"/>
        <end position="722"/>
    </location>
</feature>
<dbReference type="PRINTS" id="PR00344">
    <property type="entry name" value="BCTRLSENSOR"/>
</dbReference>
<proteinExistence type="predicted"/>
<dbReference type="RefSeq" id="WP_122628025.1">
    <property type="nucleotide sequence ID" value="NZ_UPPP01000071.1"/>
</dbReference>
<evidence type="ECO:0000313" key="9">
    <source>
        <dbReference type="EMBL" id="VBB07079.1"/>
    </source>
</evidence>
<dbReference type="CDD" id="cd00130">
    <property type="entry name" value="PAS"/>
    <property type="match status" value="1"/>
</dbReference>
<dbReference type="Pfam" id="PF13426">
    <property type="entry name" value="PAS_9"/>
    <property type="match status" value="1"/>
</dbReference>
<dbReference type="EMBL" id="UPPP01000071">
    <property type="protein sequence ID" value="VBB07079.1"/>
    <property type="molecule type" value="Genomic_DNA"/>
</dbReference>
<evidence type="ECO:0000256" key="1">
    <source>
        <dbReference type="ARBA" id="ARBA00000085"/>
    </source>
</evidence>
<feature type="domain" description="PAC" evidence="8">
    <location>
        <begin position="380"/>
        <end position="432"/>
    </location>
</feature>
<dbReference type="SUPFAM" id="SSF55785">
    <property type="entry name" value="PYP-like sensor domain (PAS domain)"/>
    <property type="match status" value="2"/>
</dbReference>
<dbReference type="PANTHER" id="PTHR43065">
    <property type="entry name" value="SENSOR HISTIDINE KINASE"/>
    <property type="match status" value="1"/>
</dbReference>
<feature type="coiled-coil region" evidence="5">
    <location>
        <begin position="423"/>
        <end position="457"/>
    </location>
</feature>
<dbReference type="SUPFAM" id="SSF55874">
    <property type="entry name" value="ATPase domain of HSP90 chaperone/DNA topoisomerase II/histidine kinase"/>
    <property type="match status" value="1"/>
</dbReference>
<keyword evidence="3" id="KW-0418">Kinase</keyword>
<dbReference type="NCBIfam" id="TIGR00229">
    <property type="entry name" value="sensory_box"/>
    <property type="match status" value="2"/>
</dbReference>
<dbReference type="GO" id="GO:0000160">
    <property type="term" value="P:phosphorelay signal transduction system"/>
    <property type="evidence" value="ECO:0007669"/>
    <property type="project" value="UniProtKB-KW"/>
</dbReference>
<dbReference type="SMART" id="SM00387">
    <property type="entry name" value="HATPase_c"/>
    <property type="match status" value="1"/>
</dbReference>
<dbReference type="InterPro" id="IPR004358">
    <property type="entry name" value="Sig_transdc_His_kin-like_C"/>
</dbReference>
<dbReference type="InterPro" id="IPR003018">
    <property type="entry name" value="GAF"/>
</dbReference>
<dbReference type="InterPro" id="IPR003594">
    <property type="entry name" value="HATPase_dom"/>
</dbReference>
<dbReference type="InterPro" id="IPR000700">
    <property type="entry name" value="PAS-assoc_C"/>
</dbReference>